<dbReference type="PROSITE" id="PS50968">
    <property type="entry name" value="BIOTINYL_LIPOYL"/>
    <property type="match status" value="1"/>
</dbReference>
<dbReference type="Proteomes" id="UP000268310">
    <property type="component" value="Chromosome"/>
</dbReference>
<feature type="domain" description="Lipoyl-binding" evidence="2">
    <location>
        <begin position="1"/>
        <end position="62"/>
    </location>
</feature>
<name>A0ABN5QYT2_9ENTE</name>
<dbReference type="Gene3D" id="2.40.50.100">
    <property type="match status" value="1"/>
</dbReference>
<dbReference type="EMBL" id="CP027783">
    <property type="protein sequence ID" value="AYW48940.1"/>
    <property type="molecule type" value="Genomic_DNA"/>
</dbReference>
<evidence type="ECO:0000313" key="4">
    <source>
        <dbReference type="Proteomes" id="UP000268310"/>
    </source>
</evidence>
<gene>
    <name evidence="3" type="ORF">C7K38_08765</name>
</gene>
<dbReference type="PANTHER" id="PTHR45266:SF3">
    <property type="entry name" value="OXALOACETATE DECARBOXYLASE ALPHA CHAIN"/>
    <property type="match status" value="1"/>
</dbReference>
<sequence>MPGNIFKVLAQPGQSVKEGETVVVLEAMKMENEIVAPADGTISAVHVKEGQSVEADDVLFEL</sequence>
<dbReference type="PANTHER" id="PTHR45266">
    <property type="entry name" value="OXALOACETATE DECARBOXYLASE ALPHA CHAIN"/>
    <property type="match status" value="1"/>
</dbReference>
<dbReference type="InterPro" id="IPR000089">
    <property type="entry name" value="Biotin_lipoyl"/>
</dbReference>
<protein>
    <recommendedName>
        <fullName evidence="2">Lipoyl-binding domain-containing protein</fullName>
    </recommendedName>
</protein>
<evidence type="ECO:0000313" key="3">
    <source>
        <dbReference type="EMBL" id="AYW48940.1"/>
    </source>
</evidence>
<dbReference type="SUPFAM" id="SSF51230">
    <property type="entry name" value="Single hybrid motif"/>
    <property type="match status" value="1"/>
</dbReference>
<evidence type="ECO:0000256" key="1">
    <source>
        <dbReference type="ARBA" id="ARBA00023267"/>
    </source>
</evidence>
<dbReference type="Pfam" id="PF00364">
    <property type="entry name" value="Biotin_lipoyl"/>
    <property type="match status" value="1"/>
</dbReference>
<keyword evidence="1" id="KW-0092">Biotin</keyword>
<dbReference type="InterPro" id="IPR011053">
    <property type="entry name" value="Single_hybrid_motif"/>
</dbReference>
<evidence type="ECO:0000259" key="2">
    <source>
        <dbReference type="PROSITE" id="PS50968"/>
    </source>
</evidence>
<proteinExistence type="predicted"/>
<organism evidence="3 4">
    <name type="scientific">Tetragenococcus osmophilus</name>
    <dbReference type="NCBI Taxonomy" id="526944"/>
    <lineage>
        <taxon>Bacteria</taxon>
        <taxon>Bacillati</taxon>
        <taxon>Bacillota</taxon>
        <taxon>Bacilli</taxon>
        <taxon>Lactobacillales</taxon>
        <taxon>Enterococcaceae</taxon>
        <taxon>Tetragenococcus</taxon>
    </lineage>
</organism>
<dbReference type="CDD" id="cd06850">
    <property type="entry name" value="biotinyl_domain"/>
    <property type="match status" value="1"/>
</dbReference>
<dbReference type="PROSITE" id="PS00188">
    <property type="entry name" value="BIOTIN"/>
    <property type="match status" value="1"/>
</dbReference>
<dbReference type="InterPro" id="IPR050709">
    <property type="entry name" value="Biotin_Carboxyl_Carrier/Decarb"/>
</dbReference>
<keyword evidence="4" id="KW-1185">Reference proteome</keyword>
<reference evidence="3 4" key="1">
    <citation type="journal article" date="2012" name="Int. J. Syst. Evol. Microbiol.">
        <title>Characterization of Tetragenococcus strains from sugar thick juice reveals a novel species, Tetragenococcus osmophilus sp. nov., and divides Tetragenococcus halophilus into two subspecies, T. halophilus subsp. halophilus subsp. nov. and T. halophilus subsp. flandriensis subsp. nov.</title>
        <authorList>
            <person name="Juste A."/>
            <person name="Van Trappen S."/>
            <person name="Verreth C."/>
            <person name="Cleenwerck I."/>
            <person name="De Vos P."/>
            <person name="Lievens B."/>
            <person name="Willems K.A."/>
        </authorList>
    </citation>
    <scope>NUCLEOTIDE SEQUENCE [LARGE SCALE GENOMIC DNA]</scope>
    <source>
        <strain evidence="3 4">JCM 31126</strain>
    </source>
</reference>
<dbReference type="InterPro" id="IPR001882">
    <property type="entry name" value="Biotin_BS"/>
</dbReference>
<accession>A0ABN5QYT2</accession>